<feature type="region of interest" description="Disordered" evidence="2">
    <location>
        <begin position="157"/>
        <end position="185"/>
    </location>
</feature>
<dbReference type="GeneID" id="98172298"/>
<dbReference type="RefSeq" id="XP_070913076.1">
    <property type="nucleotide sequence ID" value="XM_071056975.1"/>
</dbReference>
<gene>
    <name evidence="4" type="ORF">MFIFM68171_01553</name>
</gene>
<dbReference type="Gene3D" id="3.30.160.60">
    <property type="entry name" value="Classic Zinc Finger"/>
    <property type="match status" value="1"/>
</dbReference>
<name>A0ABQ0G0S7_9PEZI</name>
<keyword evidence="1" id="KW-0479">Metal-binding</keyword>
<dbReference type="Proteomes" id="UP001628179">
    <property type="component" value="Unassembled WGS sequence"/>
</dbReference>
<sequence>MSNPLDNLVMHDEGPYAAAIHTAHNHGLHADPPQAALMDHFVRCPYEDKVISDGTAARMTLMFLRDFLEQLSGGQAQQSYRCPMVKCRRAFQAPLQLIQHLLSCQDVVNGEFACDKCNSLHSFPTNEKDWAQWAGWRPQQPLNRKVSFSSKVKGFATLRKKDPRKQNPPLDSRPSTAASETPSTTIEHHIVFPGSGRAPSFTDMDKPMLPPSIPEVSGGMFWPTFNADHICDLSSTVSSITTSSTFVDDSPSKSLTENNSQTTLFNPGISTYQPPITSAQEPTNALTPQQYMFPPQSPYGTGMGSLSNRPPSPSAMSVDHPMAVAGPALSPTELRPAASGVENGWWGPKVEVETPRPAPSSPIHETGFNLQAPMTELLTRGLSSGMSSPTSPCRNASPFFGVRPPSRHPVPRAVSHDSMQLAAPTVYGTPVADGSQAEALSPHSHHNHHPLDIHQNTGLESTEELRCDECNWRPRGVRENLKGYLRKHKNTHKGLRLACDVPDCTKTFSRLDNLKKHKKDKHGIEEAGGTVTARRTANDYAERMEEEAEQRRPNTVESEIRGMAEDYSMLWPALHF</sequence>
<protein>
    <submittedName>
        <fullName evidence="4">Transcription factor Sp3</fullName>
    </submittedName>
</protein>
<keyword evidence="5" id="KW-1185">Reference proteome</keyword>
<dbReference type="SUPFAM" id="SSF57667">
    <property type="entry name" value="beta-beta-alpha zinc fingers"/>
    <property type="match status" value="1"/>
</dbReference>
<evidence type="ECO:0000256" key="1">
    <source>
        <dbReference type="PROSITE-ProRule" id="PRU00042"/>
    </source>
</evidence>
<feature type="domain" description="C2H2-type" evidence="3">
    <location>
        <begin position="497"/>
        <end position="527"/>
    </location>
</feature>
<evidence type="ECO:0000259" key="3">
    <source>
        <dbReference type="PROSITE" id="PS50157"/>
    </source>
</evidence>
<accession>A0ABQ0G0S7</accession>
<proteinExistence type="predicted"/>
<dbReference type="PROSITE" id="PS50157">
    <property type="entry name" value="ZINC_FINGER_C2H2_2"/>
    <property type="match status" value="1"/>
</dbReference>
<evidence type="ECO:0000256" key="2">
    <source>
        <dbReference type="SAM" id="MobiDB-lite"/>
    </source>
</evidence>
<dbReference type="PROSITE" id="PS00028">
    <property type="entry name" value="ZINC_FINGER_C2H2_1"/>
    <property type="match status" value="1"/>
</dbReference>
<evidence type="ECO:0000313" key="5">
    <source>
        <dbReference type="Proteomes" id="UP001628179"/>
    </source>
</evidence>
<reference evidence="4 5" key="1">
    <citation type="submission" date="2024-09" db="EMBL/GenBank/DDBJ databases">
        <title>Itraconazole resistance in Madurella fahalii resulting from another homologue of gene encoding cytochrome P450 14-alpha sterol demethylase (CYP51).</title>
        <authorList>
            <person name="Yoshioka I."/>
            <person name="Fahal A.H."/>
            <person name="Kaneko S."/>
            <person name="Yaguchi T."/>
        </authorList>
    </citation>
    <scope>NUCLEOTIDE SEQUENCE [LARGE SCALE GENOMIC DNA]</scope>
    <source>
        <strain evidence="4 5">IFM 68171</strain>
    </source>
</reference>
<organism evidence="4 5">
    <name type="scientific">Madurella fahalii</name>
    <dbReference type="NCBI Taxonomy" id="1157608"/>
    <lineage>
        <taxon>Eukaryota</taxon>
        <taxon>Fungi</taxon>
        <taxon>Dikarya</taxon>
        <taxon>Ascomycota</taxon>
        <taxon>Pezizomycotina</taxon>
        <taxon>Sordariomycetes</taxon>
        <taxon>Sordariomycetidae</taxon>
        <taxon>Sordariales</taxon>
        <taxon>Sordariales incertae sedis</taxon>
        <taxon>Madurella</taxon>
    </lineage>
</organism>
<feature type="compositionally biased region" description="Polar residues" evidence="2">
    <location>
        <begin position="252"/>
        <end position="268"/>
    </location>
</feature>
<dbReference type="SMART" id="SM00355">
    <property type="entry name" value="ZnF_C2H2"/>
    <property type="match status" value="3"/>
</dbReference>
<keyword evidence="1" id="KW-0863">Zinc-finger</keyword>
<dbReference type="InterPro" id="IPR036236">
    <property type="entry name" value="Znf_C2H2_sf"/>
</dbReference>
<feature type="region of interest" description="Disordered" evidence="2">
    <location>
        <begin position="243"/>
        <end position="268"/>
    </location>
</feature>
<dbReference type="InterPro" id="IPR013087">
    <property type="entry name" value="Znf_C2H2_type"/>
</dbReference>
<feature type="compositionally biased region" description="Low complexity" evidence="2">
    <location>
        <begin position="172"/>
        <end position="185"/>
    </location>
</feature>
<dbReference type="EMBL" id="BAAFSV010000001">
    <property type="protein sequence ID" value="GAB1311343.1"/>
    <property type="molecule type" value="Genomic_DNA"/>
</dbReference>
<evidence type="ECO:0000313" key="4">
    <source>
        <dbReference type="EMBL" id="GAB1311343.1"/>
    </source>
</evidence>
<keyword evidence="1" id="KW-0862">Zinc</keyword>
<feature type="region of interest" description="Disordered" evidence="2">
    <location>
        <begin position="434"/>
        <end position="459"/>
    </location>
</feature>
<comment type="caution">
    <text evidence="4">The sequence shown here is derived from an EMBL/GenBank/DDBJ whole genome shotgun (WGS) entry which is preliminary data.</text>
</comment>